<feature type="signal peptide" evidence="1">
    <location>
        <begin position="1"/>
        <end position="19"/>
    </location>
</feature>
<sequence length="120" mass="13142">MKKMTFLLLVMTLFLSSCATHYGLPKNYNQNTTEVVLTKKNFKVVQIVKGEAQATYIFGIGGLAKNGLIAEAKAKMLKSAGMEGAARTVVNEIVEVKTSGFLFVNKYKVIVSGQIVEFTE</sequence>
<name>A0A1I3QHD4_9FLAO</name>
<keyword evidence="1" id="KW-0732">Signal</keyword>
<keyword evidence="3" id="KW-1185">Reference proteome</keyword>
<organism evidence="2 3">
    <name type="scientific">Olleya namhaensis</name>
    <dbReference type="NCBI Taxonomy" id="1144750"/>
    <lineage>
        <taxon>Bacteria</taxon>
        <taxon>Pseudomonadati</taxon>
        <taxon>Bacteroidota</taxon>
        <taxon>Flavobacteriia</taxon>
        <taxon>Flavobacteriales</taxon>
        <taxon>Flavobacteriaceae</taxon>
    </lineage>
</organism>
<accession>A0A1I3QHD4</accession>
<gene>
    <name evidence="2" type="ORF">SAMN05443431_106119</name>
</gene>
<evidence type="ECO:0000313" key="3">
    <source>
        <dbReference type="Proteomes" id="UP000199559"/>
    </source>
</evidence>
<evidence type="ECO:0008006" key="4">
    <source>
        <dbReference type="Google" id="ProtNLM"/>
    </source>
</evidence>
<proteinExistence type="predicted"/>
<feature type="chain" id="PRO_5011773406" description="Lipoprotein" evidence="1">
    <location>
        <begin position="20"/>
        <end position="120"/>
    </location>
</feature>
<dbReference type="RefSeq" id="WP_090840383.1">
    <property type="nucleotide sequence ID" value="NZ_CANMCU010000005.1"/>
</dbReference>
<evidence type="ECO:0000313" key="2">
    <source>
        <dbReference type="EMBL" id="SFJ32701.1"/>
    </source>
</evidence>
<evidence type="ECO:0000256" key="1">
    <source>
        <dbReference type="SAM" id="SignalP"/>
    </source>
</evidence>
<dbReference type="Proteomes" id="UP000199559">
    <property type="component" value="Unassembled WGS sequence"/>
</dbReference>
<dbReference type="AlphaFoldDB" id="A0A1I3QHD4"/>
<dbReference type="InterPro" id="IPR046697">
    <property type="entry name" value="DUF6567"/>
</dbReference>
<dbReference type="Pfam" id="PF20205">
    <property type="entry name" value="DUF6567"/>
    <property type="match status" value="1"/>
</dbReference>
<dbReference type="PROSITE" id="PS51257">
    <property type="entry name" value="PROKAR_LIPOPROTEIN"/>
    <property type="match status" value="1"/>
</dbReference>
<protein>
    <recommendedName>
        <fullName evidence="4">Lipoprotein</fullName>
    </recommendedName>
</protein>
<dbReference type="EMBL" id="FORM01000006">
    <property type="protein sequence ID" value="SFJ32701.1"/>
    <property type="molecule type" value="Genomic_DNA"/>
</dbReference>
<reference evidence="3" key="1">
    <citation type="submission" date="2016-10" db="EMBL/GenBank/DDBJ databases">
        <authorList>
            <person name="Varghese N."/>
            <person name="Submissions S."/>
        </authorList>
    </citation>
    <scope>NUCLEOTIDE SEQUENCE [LARGE SCALE GENOMIC DNA]</scope>
    <source>
        <strain evidence="3">DSM 28881</strain>
    </source>
</reference>